<dbReference type="AlphaFoldDB" id="A0A1M4T2B0"/>
<dbReference type="InterPro" id="IPR007401">
    <property type="entry name" value="DUF454"/>
</dbReference>
<dbReference type="PANTHER" id="PTHR35813">
    <property type="entry name" value="INNER MEMBRANE PROTEIN YBAN"/>
    <property type="match status" value="1"/>
</dbReference>
<accession>A0A1M4T2B0</accession>
<dbReference type="PANTHER" id="PTHR35813:SF1">
    <property type="entry name" value="INNER MEMBRANE PROTEIN YBAN"/>
    <property type="match status" value="1"/>
</dbReference>
<evidence type="ECO:0000256" key="2">
    <source>
        <dbReference type="SAM" id="Phobius"/>
    </source>
</evidence>
<proteinExistence type="predicted"/>
<evidence type="ECO:0000313" key="3">
    <source>
        <dbReference type="EMBL" id="SHE38528.1"/>
    </source>
</evidence>
<feature type="compositionally biased region" description="Basic and acidic residues" evidence="1">
    <location>
        <begin position="134"/>
        <end position="149"/>
    </location>
</feature>
<dbReference type="RefSeq" id="WP_072837851.1">
    <property type="nucleotide sequence ID" value="NZ_FQVF01000002.1"/>
</dbReference>
<keyword evidence="2" id="KW-0472">Membrane</keyword>
<keyword evidence="2" id="KW-1133">Transmembrane helix</keyword>
<keyword evidence="4" id="KW-1185">Reference proteome</keyword>
<gene>
    <name evidence="3" type="ORF">SAMN02745753_00188</name>
</gene>
<dbReference type="STRING" id="1122206.SAMN02745753_00188"/>
<protein>
    <recommendedName>
        <fullName evidence="5">Inner membrane protein</fullName>
    </recommendedName>
</protein>
<keyword evidence="2" id="KW-0812">Transmembrane</keyword>
<dbReference type="Proteomes" id="UP000184517">
    <property type="component" value="Unassembled WGS sequence"/>
</dbReference>
<reference evidence="4" key="1">
    <citation type="submission" date="2016-11" db="EMBL/GenBank/DDBJ databases">
        <authorList>
            <person name="Varghese N."/>
            <person name="Submissions S."/>
        </authorList>
    </citation>
    <scope>NUCLEOTIDE SEQUENCE [LARGE SCALE GENOMIC DNA]</scope>
    <source>
        <strain evidence="4">DSM 16579</strain>
    </source>
</reference>
<feature type="transmembrane region" description="Helical" evidence="2">
    <location>
        <begin position="98"/>
        <end position="115"/>
    </location>
</feature>
<dbReference type="OrthoDB" id="9816293at2"/>
<feature type="region of interest" description="Disordered" evidence="1">
    <location>
        <begin position="126"/>
        <end position="149"/>
    </location>
</feature>
<evidence type="ECO:0000256" key="1">
    <source>
        <dbReference type="SAM" id="MobiDB-lite"/>
    </source>
</evidence>
<dbReference type="GO" id="GO:0005886">
    <property type="term" value="C:plasma membrane"/>
    <property type="evidence" value="ECO:0007669"/>
    <property type="project" value="TreeGrafter"/>
</dbReference>
<sequence>MQGKRILYLMLGWFSLITGIIGIFLPLLPTTPLVLLAAWCFSRSSVRFHTWLMEHKFFGPIVRDWQSSDGIPRKARNRAIIFMWAGMAISIFIVSRLWATIGLITIGLCVSTYLLRMPIRSESPLITENTTETETEKALKSTEDKDRTS</sequence>
<dbReference type="Pfam" id="PF04304">
    <property type="entry name" value="DUF454"/>
    <property type="match status" value="1"/>
</dbReference>
<dbReference type="EMBL" id="FQVF01000002">
    <property type="protein sequence ID" value="SHE38528.1"/>
    <property type="molecule type" value="Genomic_DNA"/>
</dbReference>
<evidence type="ECO:0000313" key="4">
    <source>
        <dbReference type="Proteomes" id="UP000184517"/>
    </source>
</evidence>
<name>A0A1M4T2B0_9GAMM</name>
<organism evidence="3 4">
    <name type="scientific">Marinomonas polaris DSM 16579</name>
    <dbReference type="NCBI Taxonomy" id="1122206"/>
    <lineage>
        <taxon>Bacteria</taxon>
        <taxon>Pseudomonadati</taxon>
        <taxon>Pseudomonadota</taxon>
        <taxon>Gammaproteobacteria</taxon>
        <taxon>Oceanospirillales</taxon>
        <taxon>Oceanospirillaceae</taxon>
        <taxon>Marinomonas</taxon>
    </lineage>
</organism>
<feature type="transmembrane region" description="Helical" evidence="2">
    <location>
        <begin position="7"/>
        <end position="27"/>
    </location>
</feature>
<evidence type="ECO:0008006" key="5">
    <source>
        <dbReference type="Google" id="ProtNLM"/>
    </source>
</evidence>